<feature type="region of interest" description="Disordered" evidence="7">
    <location>
        <begin position="420"/>
        <end position="452"/>
    </location>
</feature>
<feature type="compositionally biased region" description="Basic and acidic residues" evidence="7">
    <location>
        <begin position="430"/>
        <end position="446"/>
    </location>
</feature>
<feature type="active site" description="Charge relay system" evidence="5">
    <location>
        <position position="519"/>
    </location>
</feature>
<evidence type="ECO:0000313" key="9">
    <source>
        <dbReference type="EMBL" id="PNP59719.1"/>
    </source>
</evidence>
<dbReference type="Pfam" id="PF00082">
    <property type="entry name" value="Peptidase_S8"/>
    <property type="match status" value="1"/>
</dbReference>
<proteinExistence type="inferred from homology"/>
<evidence type="ECO:0000256" key="7">
    <source>
        <dbReference type="SAM" id="MobiDB-lite"/>
    </source>
</evidence>
<comment type="caution">
    <text evidence="9">The sequence shown here is derived from an EMBL/GenBank/DDBJ whole genome shotgun (WGS) entry which is preliminary data.</text>
</comment>
<dbReference type="PROSITE" id="PS00136">
    <property type="entry name" value="SUBTILASE_ASP"/>
    <property type="match status" value="1"/>
</dbReference>
<dbReference type="EMBL" id="MTYI01000005">
    <property type="protein sequence ID" value="PNP59719.1"/>
    <property type="molecule type" value="Genomic_DNA"/>
</dbReference>
<evidence type="ECO:0000256" key="4">
    <source>
        <dbReference type="ARBA" id="ARBA00022825"/>
    </source>
</evidence>
<feature type="active site" description="Charge relay system" evidence="5">
    <location>
        <position position="735"/>
    </location>
</feature>
<gene>
    <name evidence="9" type="ORF">THARTR1_00598</name>
</gene>
<dbReference type="PANTHER" id="PTHR43806">
    <property type="entry name" value="PEPTIDASE S8"/>
    <property type="match status" value="1"/>
</dbReference>
<dbReference type="InterPro" id="IPR000209">
    <property type="entry name" value="Peptidase_S8/S53_dom"/>
</dbReference>
<keyword evidence="3 5" id="KW-0378">Hydrolase</keyword>
<evidence type="ECO:0000256" key="2">
    <source>
        <dbReference type="ARBA" id="ARBA00022670"/>
    </source>
</evidence>
<dbReference type="InterPro" id="IPR036852">
    <property type="entry name" value="Peptidase_S8/S53_dom_sf"/>
</dbReference>
<reference evidence="9 10" key="1">
    <citation type="submission" date="2017-02" db="EMBL/GenBank/DDBJ databases">
        <title>Genomes of Trichoderma spp. with biocontrol activity.</title>
        <authorList>
            <person name="Gardiner D."/>
            <person name="Kazan K."/>
            <person name="Vos C."/>
            <person name="Harvey P."/>
        </authorList>
    </citation>
    <scope>NUCLEOTIDE SEQUENCE [LARGE SCALE GENOMIC DNA]</scope>
    <source>
        <strain evidence="9 10">Tr1</strain>
    </source>
</reference>
<accession>A0A2K0UPL5</accession>
<dbReference type="GO" id="GO:0006508">
    <property type="term" value="P:proteolysis"/>
    <property type="evidence" value="ECO:0007669"/>
    <property type="project" value="UniProtKB-KW"/>
</dbReference>
<dbReference type="PANTHER" id="PTHR43806:SF11">
    <property type="entry name" value="CEREVISIN-RELATED"/>
    <property type="match status" value="1"/>
</dbReference>
<dbReference type="PROSITE" id="PS00138">
    <property type="entry name" value="SUBTILASE_SER"/>
    <property type="match status" value="1"/>
</dbReference>
<dbReference type="PROSITE" id="PS51892">
    <property type="entry name" value="SUBTILASE"/>
    <property type="match status" value="1"/>
</dbReference>
<dbReference type="InterPro" id="IPR015500">
    <property type="entry name" value="Peptidase_S8_subtilisin-rel"/>
</dbReference>
<dbReference type="InterPro" id="IPR023827">
    <property type="entry name" value="Peptidase_S8_Asp-AS"/>
</dbReference>
<dbReference type="Gene3D" id="3.40.50.200">
    <property type="entry name" value="Peptidase S8/S53 domain"/>
    <property type="match status" value="1"/>
</dbReference>
<organism evidence="9 10">
    <name type="scientific">Trichoderma harzianum</name>
    <name type="common">Hypocrea lixii</name>
    <dbReference type="NCBI Taxonomy" id="5544"/>
    <lineage>
        <taxon>Eukaryota</taxon>
        <taxon>Fungi</taxon>
        <taxon>Dikarya</taxon>
        <taxon>Ascomycota</taxon>
        <taxon>Pezizomycotina</taxon>
        <taxon>Sordariomycetes</taxon>
        <taxon>Hypocreomycetidae</taxon>
        <taxon>Hypocreales</taxon>
        <taxon>Hypocreaceae</taxon>
        <taxon>Trichoderma</taxon>
    </lineage>
</organism>
<sequence length="869" mass="92921">MEPPTTTSQPTQKPTPTIVQTSGNFKYQGCFEDLTDDRTLVVDQQTDATGMTLEKCIKLAQSQGVRFAGVEFGRECFVGNTIHTSTKFPDSDCNQVCTGNDEETCGSGNRIQIYLDTTWSDPTLDELTQVLLQYNSSLFQLQQFTSQYQSLISQWDAEQKSTQKKRGGILSNFWQKRSLTVTQLEQGLSQIEQQYPFRSLNEMSLAQAAQNGGVLYLRAARSDLSRPGQANPFVDPPTLNDAQQAFDIPLEPLTRVQSNIEDDLQTISDAGSSTPLLNTARDLGDAASAVEATGIIVAGSTLSEIAAAGAGVSAVFLFLHPPSSGDGDGGGVSHTVSLPTSTTTSMQSSETQYLIVANKGVSATDFKAFTDTLPKNKNDADLSESNGISVAHLATLNDSMVNQVGANSLVNAIVVNDHHVADPPTSKRSISRDSSRSTGRQRDSFNKRTLPGGQLSVKADNIVGQTSLLFRDATNLAHLKLLSSKWFDDSTINEGGNFDGNGYLYESTQGEGVTIIVVDSGVNLDHVEFQNVQRTQLFSKFLDVSKADVYHGTAVASCALGANIGVSPKANLVSVAIDMSTEASIYDGIELAFKFVKDNNLQGKSVMNWSFGNRFESGVTRVGDWYQQAIKAFNDIGVVVVAAAGNFGNNDDDIEVTDERDLFSDIRPASYSTSFPGLISVGAVDDEGFRASFSPKCDLADSTATCVTAYAMGDRVMLANIRSGTSGYHADDGTSFAAPIISGLAAYLISHPSPKVQTFINQNGQAGKAAQISQLIQQWSFRRPATNIEGLRPDTPNAPLVAWNGALLNECRINTLPPLLGASDDPNASDNSKRSPVVKRQQPPPSSGINVVTATVCSVVSATATASSA</sequence>
<dbReference type="PRINTS" id="PR00723">
    <property type="entry name" value="SUBTILISIN"/>
</dbReference>
<dbReference type="AlphaFoldDB" id="A0A2K0UPL5"/>
<feature type="region of interest" description="Disordered" evidence="7">
    <location>
        <begin position="819"/>
        <end position="849"/>
    </location>
</feature>
<evidence type="ECO:0000259" key="8">
    <source>
        <dbReference type="PROSITE" id="PS51212"/>
    </source>
</evidence>
<evidence type="ECO:0000256" key="5">
    <source>
        <dbReference type="PROSITE-ProRule" id="PRU01240"/>
    </source>
</evidence>
<dbReference type="PROSITE" id="PS51212">
    <property type="entry name" value="WSC"/>
    <property type="match status" value="1"/>
</dbReference>
<feature type="domain" description="WSC" evidence="8">
    <location>
        <begin position="24"/>
        <end position="117"/>
    </location>
</feature>
<keyword evidence="4 5" id="KW-0720">Serine protease</keyword>
<evidence type="ECO:0000256" key="6">
    <source>
        <dbReference type="RuleBase" id="RU003355"/>
    </source>
</evidence>
<keyword evidence="2 5" id="KW-0645">Protease</keyword>
<dbReference type="SMART" id="SM00321">
    <property type="entry name" value="WSC"/>
    <property type="match status" value="1"/>
</dbReference>
<evidence type="ECO:0000313" key="10">
    <source>
        <dbReference type="Proteomes" id="UP000236290"/>
    </source>
</evidence>
<comment type="similarity">
    <text evidence="1 5 6">Belongs to the peptidase S8 family.</text>
</comment>
<dbReference type="InterPro" id="IPR022398">
    <property type="entry name" value="Peptidase_S8_His-AS"/>
</dbReference>
<dbReference type="SUPFAM" id="SSF52743">
    <property type="entry name" value="Subtilisin-like"/>
    <property type="match status" value="1"/>
</dbReference>
<dbReference type="OrthoDB" id="1896086at2759"/>
<dbReference type="InterPro" id="IPR023828">
    <property type="entry name" value="Peptidase_S8_Ser-AS"/>
</dbReference>
<dbReference type="PROSITE" id="PS00137">
    <property type="entry name" value="SUBTILASE_HIS"/>
    <property type="match status" value="1"/>
</dbReference>
<protein>
    <recommendedName>
        <fullName evidence="8">WSC domain-containing protein</fullName>
    </recommendedName>
</protein>
<dbReference type="Proteomes" id="UP000236290">
    <property type="component" value="Unassembled WGS sequence"/>
</dbReference>
<dbReference type="InterPro" id="IPR002889">
    <property type="entry name" value="WSC_carb-bd"/>
</dbReference>
<dbReference type="Pfam" id="PF01822">
    <property type="entry name" value="WSC"/>
    <property type="match status" value="1"/>
</dbReference>
<feature type="active site" description="Charge relay system" evidence="5">
    <location>
        <position position="551"/>
    </location>
</feature>
<dbReference type="InterPro" id="IPR050131">
    <property type="entry name" value="Peptidase_S8_subtilisin-like"/>
</dbReference>
<evidence type="ECO:0000256" key="1">
    <source>
        <dbReference type="ARBA" id="ARBA00011073"/>
    </source>
</evidence>
<dbReference type="GO" id="GO:0004252">
    <property type="term" value="F:serine-type endopeptidase activity"/>
    <property type="evidence" value="ECO:0007669"/>
    <property type="project" value="UniProtKB-UniRule"/>
</dbReference>
<name>A0A2K0UPL5_TRIHA</name>
<evidence type="ECO:0000256" key="3">
    <source>
        <dbReference type="ARBA" id="ARBA00022801"/>
    </source>
</evidence>